<dbReference type="SUPFAM" id="SSF54928">
    <property type="entry name" value="RNA-binding domain, RBD"/>
    <property type="match status" value="2"/>
</dbReference>
<comment type="caution">
    <text evidence="7">The sequence shown here is derived from an EMBL/GenBank/DDBJ whole genome shotgun (WGS) entry which is preliminary data.</text>
</comment>
<dbReference type="NCBIfam" id="TIGR01622">
    <property type="entry name" value="SF-CC1"/>
    <property type="match status" value="1"/>
</dbReference>
<dbReference type="InterPro" id="IPR029123">
    <property type="entry name" value="RBM39_linker"/>
</dbReference>
<dbReference type="GO" id="GO:0006397">
    <property type="term" value="P:mRNA processing"/>
    <property type="evidence" value="ECO:0007669"/>
    <property type="project" value="InterPro"/>
</dbReference>
<reference evidence="7 8" key="1">
    <citation type="submission" date="2014-11" db="EMBL/GenBank/DDBJ databases">
        <title>Genetic blueprint of the zoonotic pathogen Toxocara canis.</title>
        <authorList>
            <person name="Zhu X.-Q."/>
            <person name="Korhonen P.K."/>
            <person name="Cai H."/>
            <person name="Young N.D."/>
            <person name="Nejsum P."/>
            <person name="von Samson-Himmelstjerna G."/>
            <person name="Boag P.R."/>
            <person name="Tan P."/>
            <person name="Li Q."/>
            <person name="Min J."/>
            <person name="Yang Y."/>
            <person name="Wang X."/>
            <person name="Fang X."/>
            <person name="Hall R.S."/>
            <person name="Hofmann A."/>
            <person name="Sternberg P.W."/>
            <person name="Jex A.R."/>
            <person name="Gasser R.B."/>
        </authorList>
    </citation>
    <scope>NUCLEOTIDE SEQUENCE [LARGE SCALE GENOMIC DNA]</scope>
    <source>
        <strain evidence="7">PN_DK_2014</strain>
    </source>
</reference>
<gene>
    <name evidence="7" type="primary">RBM39</name>
    <name evidence="7" type="ORF">Tcan_06653</name>
</gene>
<feature type="compositionally biased region" description="Basic and acidic residues" evidence="5">
    <location>
        <begin position="52"/>
        <end position="71"/>
    </location>
</feature>
<dbReference type="CDD" id="cd12283">
    <property type="entry name" value="RRM1_RBM39_like"/>
    <property type="match status" value="1"/>
</dbReference>
<feature type="compositionally biased region" description="Polar residues" evidence="5">
    <location>
        <begin position="33"/>
        <end position="51"/>
    </location>
</feature>
<keyword evidence="1" id="KW-0597">Phosphoprotein</keyword>
<feature type="compositionally biased region" description="Low complexity" evidence="5">
    <location>
        <begin position="79"/>
        <end position="89"/>
    </location>
</feature>
<name>A0A0B2V1H9_TOXCA</name>
<evidence type="ECO:0000256" key="1">
    <source>
        <dbReference type="ARBA" id="ARBA00022553"/>
    </source>
</evidence>
<evidence type="ECO:0000313" key="8">
    <source>
        <dbReference type="Proteomes" id="UP000031036"/>
    </source>
</evidence>
<dbReference type="PANTHER" id="PTHR48036">
    <property type="entry name" value="SPLICING FACTOR (PAD-1), PUTATIVE (AFU_ORTHOLOGUE AFUA_1G15810)-RELATED"/>
    <property type="match status" value="1"/>
</dbReference>
<dbReference type="Proteomes" id="UP000031036">
    <property type="component" value="Unassembled WGS sequence"/>
</dbReference>
<organism evidence="7 8">
    <name type="scientific">Toxocara canis</name>
    <name type="common">Canine roundworm</name>
    <dbReference type="NCBI Taxonomy" id="6265"/>
    <lineage>
        <taxon>Eukaryota</taxon>
        <taxon>Metazoa</taxon>
        <taxon>Ecdysozoa</taxon>
        <taxon>Nematoda</taxon>
        <taxon>Chromadorea</taxon>
        <taxon>Rhabditida</taxon>
        <taxon>Spirurina</taxon>
        <taxon>Ascaridomorpha</taxon>
        <taxon>Ascaridoidea</taxon>
        <taxon>Toxocaridae</taxon>
        <taxon>Toxocara</taxon>
    </lineage>
</organism>
<evidence type="ECO:0000256" key="5">
    <source>
        <dbReference type="SAM" id="MobiDB-lite"/>
    </source>
</evidence>
<dbReference type="OrthoDB" id="8123449at2759"/>
<dbReference type="AlphaFoldDB" id="A0A0B2V1H9"/>
<dbReference type="Pfam" id="PF00076">
    <property type="entry name" value="RRM_1"/>
    <property type="match status" value="2"/>
</dbReference>
<dbReference type="InterPro" id="IPR000504">
    <property type="entry name" value="RRM_dom"/>
</dbReference>
<dbReference type="PROSITE" id="PS50102">
    <property type="entry name" value="RRM"/>
    <property type="match status" value="2"/>
</dbReference>
<evidence type="ECO:0000256" key="2">
    <source>
        <dbReference type="ARBA" id="ARBA00022737"/>
    </source>
</evidence>
<evidence type="ECO:0000256" key="3">
    <source>
        <dbReference type="ARBA" id="ARBA00022884"/>
    </source>
</evidence>
<keyword evidence="8" id="KW-1185">Reference proteome</keyword>
<accession>A0A0B2V1H9</accession>
<dbReference type="GO" id="GO:0003723">
    <property type="term" value="F:RNA binding"/>
    <property type="evidence" value="ECO:0007669"/>
    <property type="project" value="UniProtKB-UniRule"/>
</dbReference>
<keyword evidence="3 4" id="KW-0694">RNA-binding</keyword>
<dbReference type="InterPro" id="IPR006509">
    <property type="entry name" value="RBM39_SF"/>
</dbReference>
<dbReference type="EMBL" id="JPKZ01002349">
    <property type="protein sequence ID" value="KHN77266.1"/>
    <property type="molecule type" value="Genomic_DNA"/>
</dbReference>
<proteinExistence type="predicted"/>
<feature type="domain" description="RRM" evidence="6">
    <location>
        <begin position="278"/>
        <end position="363"/>
    </location>
</feature>
<dbReference type="Pfam" id="PF15519">
    <property type="entry name" value="RBM39linker"/>
    <property type="match status" value="1"/>
</dbReference>
<keyword evidence="2" id="KW-0677">Repeat</keyword>
<sequence>MDERSVIDAVMERVLISVNECEGRGGDVKTEHMSTSAAGSRGSSNESSRTGDTVKDHADKDSGAAQKEKDRKNGKKRASSISRRSTSGSEFLEETLNCNDVTFARIPYVQNSQLVVVRMVMTERGYTTDARVVIGASSRVHDPADIVLVRHVHDRGIVADTNRVKVVVRGRMSAGNVHDHAIIIGVPDHVRVSWITVTIVDSLHRGRVAGFPRHLCDLVTVGRGFQDLKGGMCRYDIMFLRSMYRGHRNHLLSMPFTPRHSPPKDTNTDMTPEERDKRTVFIMQCAYGLFFTVARQTRPRDLEEFFSSVGHVRDVRIITDARTGRSKGICYVEFWEVESVPLALALNGEKLLGAPLVIQPTLAERNRVANNTVGSTIGFGPALFKGAVMLYVGQLHPSISEQMLRPIFEPFGRIDNMRLVTDSEGMSRGYAYVTYRYADDAKRAMEQLNGFELAGHVMNVGIVDEGKSALESAQRTLDTDDADRRGISLGMNGRLQLMAKLAEGTGLELPENAKKLLAKNQKQGDDSSNVSLPSFASECFVLSNMFTPDLEVGVQWANEIRDDVIEHCAPYGGKLP</sequence>
<dbReference type="InterPro" id="IPR035979">
    <property type="entry name" value="RBD_domain_sf"/>
</dbReference>
<evidence type="ECO:0000313" key="7">
    <source>
        <dbReference type="EMBL" id="KHN77266.1"/>
    </source>
</evidence>
<dbReference type="InterPro" id="IPR012677">
    <property type="entry name" value="Nucleotide-bd_a/b_plait_sf"/>
</dbReference>
<dbReference type="SMART" id="SM00360">
    <property type="entry name" value="RRM"/>
    <property type="match status" value="2"/>
</dbReference>
<evidence type="ECO:0000256" key="4">
    <source>
        <dbReference type="PROSITE-ProRule" id="PRU00176"/>
    </source>
</evidence>
<dbReference type="Gene3D" id="3.30.70.330">
    <property type="match status" value="3"/>
</dbReference>
<feature type="region of interest" description="Disordered" evidence="5">
    <location>
        <begin position="20"/>
        <end position="89"/>
    </location>
</feature>
<evidence type="ECO:0000259" key="6">
    <source>
        <dbReference type="PROSITE" id="PS50102"/>
    </source>
</evidence>
<feature type="compositionally biased region" description="Basic and acidic residues" evidence="5">
    <location>
        <begin position="21"/>
        <end position="32"/>
    </location>
</feature>
<dbReference type="STRING" id="6265.A0A0B2V1H9"/>
<feature type="domain" description="RRM" evidence="6">
    <location>
        <begin position="388"/>
        <end position="465"/>
    </location>
</feature>
<protein>
    <submittedName>
        <fullName evidence="7">RNA-binding protein 39</fullName>
    </submittedName>
</protein>
<dbReference type="GO" id="GO:0005634">
    <property type="term" value="C:nucleus"/>
    <property type="evidence" value="ECO:0007669"/>
    <property type="project" value="InterPro"/>
</dbReference>